<dbReference type="RefSeq" id="WP_390360114.1">
    <property type="nucleotide sequence ID" value="NZ_JBHTKJ010000011.1"/>
</dbReference>
<keyword evidence="2" id="KW-1185">Reference proteome</keyword>
<comment type="caution">
    <text evidence="1">The sequence shown here is derived from an EMBL/GenBank/DDBJ whole genome shotgun (WGS) entry which is preliminary data.</text>
</comment>
<dbReference type="Proteomes" id="UP001597040">
    <property type="component" value="Unassembled WGS sequence"/>
</dbReference>
<dbReference type="EMBL" id="JBHTKJ010000011">
    <property type="protein sequence ID" value="MFD1037756.1"/>
    <property type="molecule type" value="Genomic_DNA"/>
</dbReference>
<proteinExistence type="predicted"/>
<evidence type="ECO:0008006" key="3">
    <source>
        <dbReference type="Google" id="ProtNLM"/>
    </source>
</evidence>
<evidence type="ECO:0000313" key="1">
    <source>
        <dbReference type="EMBL" id="MFD1037756.1"/>
    </source>
</evidence>
<protein>
    <recommendedName>
        <fullName evidence="3">DUF4143 domain-containing protein</fullName>
    </recommendedName>
</protein>
<accession>A0ABW3LH97</accession>
<sequence length="104" mass="12029">MASETYLDFCFVQKKAGTLGAKVYSSFEKIFKRERRLHWYLDEKEENGAEIVVAEVKGISRWGSEEEVIEYLEETAEEDFWNALQGYQFQVLPVKKGCCKSGDS</sequence>
<gene>
    <name evidence="1" type="ORF">ACFQ3N_04940</name>
</gene>
<evidence type="ECO:0000313" key="2">
    <source>
        <dbReference type="Proteomes" id="UP001597040"/>
    </source>
</evidence>
<reference evidence="2" key="1">
    <citation type="journal article" date="2019" name="Int. J. Syst. Evol. Microbiol.">
        <title>The Global Catalogue of Microorganisms (GCM) 10K type strain sequencing project: providing services to taxonomists for standard genome sequencing and annotation.</title>
        <authorList>
            <consortium name="The Broad Institute Genomics Platform"/>
            <consortium name="The Broad Institute Genome Sequencing Center for Infectious Disease"/>
            <person name="Wu L."/>
            <person name="Ma J."/>
        </authorList>
    </citation>
    <scope>NUCLEOTIDE SEQUENCE [LARGE SCALE GENOMIC DNA]</scope>
    <source>
        <strain evidence="2">CCUG 56754</strain>
    </source>
</reference>
<name>A0ABW3LH97_9BACI</name>
<organism evidence="1 2">
    <name type="scientific">Virgibacillus byunsanensis</name>
    <dbReference type="NCBI Taxonomy" id="570945"/>
    <lineage>
        <taxon>Bacteria</taxon>
        <taxon>Bacillati</taxon>
        <taxon>Bacillota</taxon>
        <taxon>Bacilli</taxon>
        <taxon>Bacillales</taxon>
        <taxon>Bacillaceae</taxon>
        <taxon>Virgibacillus</taxon>
    </lineage>
</organism>